<feature type="region of interest" description="Disordered" evidence="2">
    <location>
        <begin position="387"/>
        <end position="421"/>
    </location>
</feature>
<evidence type="ECO:0000256" key="2">
    <source>
        <dbReference type="SAM" id="MobiDB-lite"/>
    </source>
</evidence>
<dbReference type="SUPFAM" id="SSF48179">
    <property type="entry name" value="6-phosphogluconate dehydrogenase C-terminal domain-like"/>
    <property type="match status" value="1"/>
</dbReference>
<dbReference type="PANTHER" id="PTHR43207">
    <property type="entry name" value="AROGENATE DEHYDROGENASE-RELATED"/>
    <property type="match status" value="1"/>
</dbReference>
<dbReference type="InterPro" id="IPR059064">
    <property type="entry name" value="TYRAAT2_C"/>
</dbReference>
<proteinExistence type="predicted"/>
<comment type="caution">
    <text evidence="4">The sequence shown here is derived from an EMBL/GenBank/DDBJ whole genome shotgun (WGS) entry which is preliminary data.</text>
</comment>
<dbReference type="Gene3D" id="3.40.50.720">
    <property type="entry name" value="NAD(P)-binding Rossmann-like Domain"/>
    <property type="match status" value="1"/>
</dbReference>
<dbReference type="InterPro" id="IPR046826">
    <property type="entry name" value="PDH_N"/>
</dbReference>
<dbReference type="InterPro" id="IPR036291">
    <property type="entry name" value="NAD(P)-bd_dom_sf"/>
</dbReference>
<dbReference type="SUPFAM" id="SSF51735">
    <property type="entry name" value="NAD(P)-binding Rossmann-fold domains"/>
    <property type="match status" value="1"/>
</dbReference>
<dbReference type="InterPro" id="IPR045011">
    <property type="entry name" value="TYRAAT1/2"/>
</dbReference>
<dbReference type="PANTHER" id="PTHR43207:SF6">
    <property type="entry name" value="OS06G0542200 PROTEIN"/>
    <property type="match status" value="1"/>
</dbReference>
<feature type="region of interest" description="Disordered" evidence="2">
    <location>
        <begin position="352"/>
        <end position="371"/>
    </location>
</feature>
<evidence type="ECO:0000313" key="5">
    <source>
        <dbReference type="Proteomes" id="UP000036987"/>
    </source>
</evidence>
<feature type="domain" description="Prephenate/arogenate dehydrogenase" evidence="3">
    <location>
        <begin position="84"/>
        <end position="362"/>
    </location>
</feature>
<dbReference type="AlphaFoldDB" id="A0A0K9PD20"/>
<protein>
    <submittedName>
        <fullName evidence="4">Prephenate dehydrogenase</fullName>
    </submittedName>
</protein>
<dbReference type="STRING" id="29655.A0A0K9PD20"/>
<dbReference type="GO" id="GO:0008977">
    <property type="term" value="F:prephenate dehydrogenase (NAD+) activity"/>
    <property type="evidence" value="ECO:0007669"/>
    <property type="project" value="InterPro"/>
</dbReference>
<dbReference type="InterPro" id="IPR003099">
    <property type="entry name" value="Prephen_DH"/>
</dbReference>
<gene>
    <name evidence="4" type="ORF">ZOSMA_2G01290</name>
</gene>
<name>A0A0K9PD20_ZOSMR</name>
<evidence type="ECO:0000259" key="3">
    <source>
        <dbReference type="PROSITE" id="PS51176"/>
    </source>
</evidence>
<dbReference type="Pfam" id="PF26213">
    <property type="entry name" value="TYRAAT1_C"/>
    <property type="match status" value="1"/>
</dbReference>
<dbReference type="GO" id="GO:0033730">
    <property type="term" value="F:arogenate dehydrogenase (NADP+) activity"/>
    <property type="evidence" value="ECO:0007669"/>
    <property type="project" value="InterPro"/>
</dbReference>
<dbReference type="OrthoDB" id="2414662at2759"/>
<organism evidence="4 5">
    <name type="scientific">Zostera marina</name>
    <name type="common">Eelgrass</name>
    <dbReference type="NCBI Taxonomy" id="29655"/>
    <lineage>
        <taxon>Eukaryota</taxon>
        <taxon>Viridiplantae</taxon>
        <taxon>Streptophyta</taxon>
        <taxon>Embryophyta</taxon>
        <taxon>Tracheophyta</taxon>
        <taxon>Spermatophyta</taxon>
        <taxon>Magnoliopsida</taxon>
        <taxon>Liliopsida</taxon>
        <taxon>Zosteraceae</taxon>
        <taxon>Zostera</taxon>
    </lineage>
</organism>
<dbReference type="GO" id="GO:0006571">
    <property type="term" value="P:tyrosine biosynthetic process"/>
    <property type="evidence" value="ECO:0007669"/>
    <property type="project" value="InterPro"/>
</dbReference>
<dbReference type="Pfam" id="PF02153">
    <property type="entry name" value="PDH_N"/>
    <property type="match status" value="1"/>
</dbReference>
<dbReference type="EMBL" id="LFYR01000981">
    <property type="protein sequence ID" value="KMZ66117.1"/>
    <property type="molecule type" value="Genomic_DNA"/>
</dbReference>
<keyword evidence="1" id="KW-0560">Oxidoreductase</keyword>
<dbReference type="GO" id="GO:0070403">
    <property type="term" value="F:NAD+ binding"/>
    <property type="evidence" value="ECO:0007669"/>
    <property type="project" value="InterPro"/>
</dbReference>
<reference evidence="5" key="1">
    <citation type="journal article" date="2016" name="Nature">
        <title>The genome of the seagrass Zostera marina reveals angiosperm adaptation to the sea.</title>
        <authorList>
            <person name="Olsen J.L."/>
            <person name="Rouze P."/>
            <person name="Verhelst B."/>
            <person name="Lin Y.-C."/>
            <person name="Bayer T."/>
            <person name="Collen J."/>
            <person name="Dattolo E."/>
            <person name="De Paoli E."/>
            <person name="Dittami S."/>
            <person name="Maumus F."/>
            <person name="Michel G."/>
            <person name="Kersting A."/>
            <person name="Lauritano C."/>
            <person name="Lohaus R."/>
            <person name="Toepel M."/>
            <person name="Tonon T."/>
            <person name="Vanneste K."/>
            <person name="Amirebrahimi M."/>
            <person name="Brakel J."/>
            <person name="Bostroem C."/>
            <person name="Chovatia M."/>
            <person name="Grimwood J."/>
            <person name="Jenkins J.W."/>
            <person name="Jueterbock A."/>
            <person name="Mraz A."/>
            <person name="Stam W.T."/>
            <person name="Tice H."/>
            <person name="Bornberg-Bauer E."/>
            <person name="Green P.J."/>
            <person name="Pearson G.A."/>
            <person name="Procaccini G."/>
            <person name="Duarte C.M."/>
            <person name="Schmutz J."/>
            <person name="Reusch T.B.H."/>
            <person name="Van de Peer Y."/>
        </authorList>
    </citation>
    <scope>NUCLEOTIDE SEQUENCE [LARGE SCALE GENOMIC DNA]</scope>
    <source>
        <strain evidence="5">cv. Finnish</strain>
    </source>
</reference>
<dbReference type="OMA" id="RGIPMHK"/>
<keyword evidence="5" id="KW-1185">Reference proteome</keyword>
<dbReference type="Proteomes" id="UP000036987">
    <property type="component" value="Unassembled WGS sequence"/>
</dbReference>
<accession>A0A0K9PD20</accession>
<evidence type="ECO:0000313" key="4">
    <source>
        <dbReference type="EMBL" id="KMZ66117.1"/>
    </source>
</evidence>
<dbReference type="GO" id="GO:0004665">
    <property type="term" value="F:prephenate dehydrogenase (NADP+) activity"/>
    <property type="evidence" value="ECO:0007669"/>
    <property type="project" value="InterPro"/>
</dbReference>
<dbReference type="PROSITE" id="PS51176">
    <property type="entry name" value="PDH_ADH"/>
    <property type="match status" value="1"/>
</dbReference>
<evidence type="ECO:0000256" key="1">
    <source>
        <dbReference type="ARBA" id="ARBA00023002"/>
    </source>
</evidence>
<dbReference type="InterPro" id="IPR008927">
    <property type="entry name" value="6-PGluconate_DH-like_C_sf"/>
</dbReference>
<sequence length="421" mass="47036">MASYSPYQQLQINPNAFKSKAPCFVPTTLSLSSNQTLKLNRSICCSISTGDGRGVDTGRIDDVVVIREKNAEEVVVKEEREKPLKIGILGFGNFGQFIAKGIQRQGHTVLATSRSDHSDYCRRRGIQFFQNMESMCEEQPDVILICSSILSTESVVRSIPTGKLSPDTIVADVLSVKQFPRNLFLEVLPEEFGIVCTHPMFGPESGKDGWGKLPFVYDRVRIANANQARKCEQFLSIFETEGCRMVEMSSEEHDRHAAGTQFITHTIGRILSHLELESTPINTKGYETLLQLTENTVSDSFDLYYGLFMYNVNATEQIDNLDRAFETVKQKLFARLHDILRKQIVERVPMNSTEEISSNSSSSSSSSSRSENKVSVVPYFLPSSQNMKDISSFSKPAPPSPQKTSSTKKVIREEDNISSPA</sequence>